<comment type="caution">
    <text evidence="2">The sequence shown here is derived from an EMBL/GenBank/DDBJ whole genome shotgun (WGS) entry which is preliminary data.</text>
</comment>
<dbReference type="Gene3D" id="3.40.30.10">
    <property type="entry name" value="Glutaredoxin"/>
    <property type="match status" value="1"/>
</dbReference>
<dbReference type="InterPro" id="IPR012336">
    <property type="entry name" value="Thioredoxin-like_fold"/>
</dbReference>
<evidence type="ECO:0000313" key="2">
    <source>
        <dbReference type="EMBL" id="HGV55856.1"/>
    </source>
</evidence>
<dbReference type="AlphaFoldDB" id="A0A832GPI7"/>
<dbReference type="EMBL" id="DSZU01000133">
    <property type="protein sequence ID" value="HGV55856.1"/>
    <property type="molecule type" value="Genomic_DNA"/>
</dbReference>
<reference evidence="2" key="1">
    <citation type="journal article" date="2020" name="mSystems">
        <title>Genome- and Community-Level Interaction Insights into Carbon Utilization and Element Cycling Functions of Hydrothermarchaeota in Hydrothermal Sediment.</title>
        <authorList>
            <person name="Zhou Z."/>
            <person name="Liu Y."/>
            <person name="Xu W."/>
            <person name="Pan J."/>
            <person name="Luo Z.H."/>
            <person name="Li M."/>
        </authorList>
    </citation>
    <scope>NUCLEOTIDE SEQUENCE [LARGE SCALE GENOMIC DNA]</scope>
    <source>
        <strain evidence="2">SpSt-605</strain>
    </source>
</reference>
<feature type="domain" description="Thioredoxin-like fold" evidence="1">
    <location>
        <begin position="5"/>
        <end position="64"/>
    </location>
</feature>
<evidence type="ECO:0000259" key="1">
    <source>
        <dbReference type="Pfam" id="PF13192"/>
    </source>
</evidence>
<name>A0A832GPI7_9BACT</name>
<protein>
    <recommendedName>
        <fullName evidence="1">Thioredoxin-like fold domain-containing protein</fullName>
    </recommendedName>
</protein>
<gene>
    <name evidence="2" type="ORF">ENT73_07260</name>
</gene>
<accession>A0A832GPI7</accession>
<organism evidence="2">
    <name type="scientific">Caldimicrobium thiodismutans</name>
    <dbReference type="NCBI Taxonomy" id="1653476"/>
    <lineage>
        <taxon>Bacteria</taxon>
        <taxon>Pseudomonadati</taxon>
        <taxon>Thermodesulfobacteriota</taxon>
        <taxon>Thermodesulfobacteria</taxon>
        <taxon>Thermodesulfobacteriales</taxon>
        <taxon>Thermodesulfobacteriaceae</taxon>
        <taxon>Caldimicrobium</taxon>
    </lineage>
</organism>
<sequence length="75" mass="8403">MSERVKIEVYMNMSCTSEPKLRENIAKALELEGVEAEVIYKRLSAEEAEKLGFKGSPTILINGEELQPLPMGNFT</sequence>
<dbReference type="Pfam" id="PF13192">
    <property type="entry name" value="Thioredoxin_3"/>
    <property type="match status" value="1"/>
</dbReference>
<proteinExistence type="predicted"/>